<dbReference type="GO" id="GO:0016813">
    <property type="term" value="F:hydrolase activity, acting on carbon-nitrogen (but not peptide) bonds, in linear amidines"/>
    <property type="evidence" value="ECO:0007669"/>
    <property type="project" value="UniProtKB-ARBA"/>
</dbReference>
<evidence type="ECO:0000256" key="1">
    <source>
        <dbReference type="PROSITE-ProRule" id="PRU00742"/>
    </source>
</evidence>
<protein>
    <recommendedName>
        <fullName evidence="3">Arginase</fullName>
    </recommendedName>
</protein>
<dbReference type="Pfam" id="PF00491">
    <property type="entry name" value="Arginase"/>
    <property type="match status" value="1"/>
</dbReference>
<sequence>MTTSAQLILVPYDCARRGVRMGGGPHALVAAGIAELLDEEEMSWSVAEVAPEADFQAEISTAFDLQRGIRREVAAALANGTRPITLSNCNTGVVGSLAAIGASDIGLIWFDAHFDAETPESSTSGFLDGMGLGWCSVAAGVR</sequence>
<dbReference type="SUPFAM" id="SSF52768">
    <property type="entry name" value="Arginase/deacetylase"/>
    <property type="match status" value="1"/>
</dbReference>
<dbReference type="GO" id="GO:0046872">
    <property type="term" value="F:metal ion binding"/>
    <property type="evidence" value="ECO:0007669"/>
    <property type="project" value="InterPro"/>
</dbReference>
<dbReference type="InterPro" id="IPR023696">
    <property type="entry name" value="Ureohydrolase_dom_sf"/>
</dbReference>
<gene>
    <name evidence="2" type="ORF">AVDCRST_MAG44-68</name>
</gene>
<reference evidence="2" key="1">
    <citation type="submission" date="2020-02" db="EMBL/GenBank/DDBJ databases">
        <authorList>
            <person name="Meier V. D."/>
        </authorList>
    </citation>
    <scope>NUCLEOTIDE SEQUENCE</scope>
    <source>
        <strain evidence="2">AVDCRST_MAG44</strain>
    </source>
</reference>
<accession>A0A6J4S3U4</accession>
<organism evidence="2">
    <name type="scientific">uncultured Sphingomonas sp</name>
    <dbReference type="NCBI Taxonomy" id="158754"/>
    <lineage>
        <taxon>Bacteria</taxon>
        <taxon>Pseudomonadati</taxon>
        <taxon>Pseudomonadota</taxon>
        <taxon>Alphaproteobacteria</taxon>
        <taxon>Sphingomonadales</taxon>
        <taxon>Sphingomonadaceae</taxon>
        <taxon>Sphingomonas</taxon>
        <taxon>environmental samples</taxon>
    </lineage>
</organism>
<dbReference type="PROSITE" id="PS51409">
    <property type="entry name" value="ARGINASE_2"/>
    <property type="match status" value="1"/>
</dbReference>
<evidence type="ECO:0008006" key="3">
    <source>
        <dbReference type="Google" id="ProtNLM"/>
    </source>
</evidence>
<dbReference type="InterPro" id="IPR006035">
    <property type="entry name" value="Ureohydrolase"/>
</dbReference>
<proteinExistence type="inferred from homology"/>
<comment type="similarity">
    <text evidence="1">Belongs to the arginase family.</text>
</comment>
<dbReference type="Gene3D" id="3.40.800.10">
    <property type="entry name" value="Ureohydrolase domain"/>
    <property type="match status" value="1"/>
</dbReference>
<evidence type="ECO:0000313" key="2">
    <source>
        <dbReference type="EMBL" id="CAA9488060.1"/>
    </source>
</evidence>
<dbReference type="EMBL" id="CADCVY010000004">
    <property type="protein sequence ID" value="CAA9488060.1"/>
    <property type="molecule type" value="Genomic_DNA"/>
</dbReference>
<name>A0A6J4S3U4_9SPHN</name>
<dbReference type="AlphaFoldDB" id="A0A6J4S3U4"/>